<reference evidence="1" key="1">
    <citation type="submission" date="2020-08" db="EMBL/GenBank/DDBJ databases">
        <title>Multicomponent nature underlies the extraordinary mechanical properties of spider dragline silk.</title>
        <authorList>
            <person name="Kono N."/>
            <person name="Nakamura H."/>
            <person name="Mori M."/>
            <person name="Yoshida Y."/>
            <person name="Ohtoshi R."/>
            <person name="Malay A.D."/>
            <person name="Moran D.A.P."/>
            <person name="Tomita M."/>
            <person name="Numata K."/>
            <person name="Arakawa K."/>
        </authorList>
    </citation>
    <scope>NUCLEOTIDE SEQUENCE</scope>
</reference>
<sequence>MAANVSTKQNSSLQETVVFSVALDKGTNVNDVAPLTVTARYCDKDQVYEELCAHAMDKKERGFVELLESHI</sequence>
<dbReference type="AlphaFoldDB" id="A0A8X6X2S6"/>
<accession>A0A8X6X2S6</accession>
<keyword evidence="2" id="KW-1185">Reference proteome</keyword>
<evidence type="ECO:0000313" key="1">
    <source>
        <dbReference type="EMBL" id="GFY44984.1"/>
    </source>
</evidence>
<evidence type="ECO:0000313" key="2">
    <source>
        <dbReference type="Proteomes" id="UP000886998"/>
    </source>
</evidence>
<name>A0A8X6X2S6_9ARAC</name>
<dbReference type="OrthoDB" id="7615241at2759"/>
<gene>
    <name evidence="1" type="ORF">TNIN_117491</name>
</gene>
<protein>
    <submittedName>
        <fullName evidence="1">Uncharacterized protein</fullName>
    </submittedName>
</protein>
<proteinExistence type="predicted"/>
<dbReference type="EMBL" id="BMAV01004512">
    <property type="protein sequence ID" value="GFY44984.1"/>
    <property type="molecule type" value="Genomic_DNA"/>
</dbReference>
<comment type="caution">
    <text evidence="1">The sequence shown here is derived from an EMBL/GenBank/DDBJ whole genome shotgun (WGS) entry which is preliminary data.</text>
</comment>
<organism evidence="1 2">
    <name type="scientific">Trichonephila inaurata madagascariensis</name>
    <dbReference type="NCBI Taxonomy" id="2747483"/>
    <lineage>
        <taxon>Eukaryota</taxon>
        <taxon>Metazoa</taxon>
        <taxon>Ecdysozoa</taxon>
        <taxon>Arthropoda</taxon>
        <taxon>Chelicerata</taxon>
        <taxon>Arachnida</taxon>
        <taxon>Araneae</taxon>
        <taxon>Araneomorphae</taxon>
        <taxon>Entelegynae</taxon>
        <taxon>Araneoidea</taxon>
        <taxon>Nephilidae</taxon>
        <taxon>Trichonephila</taxon>
        <taxon>Trichonephila inaurata</taxon>
    </lineage>
</organism>
<dbReference type="Proteomes" id="UP000886998">
    <property type="component" value="Unassembled WGS sequence"/>
</dbReference>